<protein>
    <submittedName>
        <fullName evidence="2">DUF885 domain-containing protein</fullName>
    </submittedName>
</protein>
<dbReference type="Pfam" id="PF05960">
    <property type="entry name" value="DUF885"/>
    <property type="match status" value="1"/>
</dbReference>
<proteinExistence type="predicted"/>
<accession>A0A4Q2UHH6</accession>
<keyword evidence="3" id="KW-1185">Reference proteome</keyword>
<dbReference type="EMBL" id="SBLB01000005">
    <property type="protein sequence ID" value="RYC68526.1"/>
    <property type="molecule type" value="Genomic_DNA"/>
</dbReference>
<evidence type="ECO:0000313" key="2">
    <source>
        <dbReference type="EMBL" id="RYC68526.1"/>
    </source>
</evidence>
<sequence>MIRPFLLLCTLTLGLWACQTSDSGNASFGKLADEYVDAYLASNPGEAVYLGYHEYDGKLIIPTAETIARQLQQLRQYDSTFARLDTTGLSVDEKVDYKLLTASIKSRIHDIVTMKVYEDPMTYSVNLSPYIERNFAPAADRARSVVAIARQLPAYFAAARQNLGKNPPREYVEVAIEGLRGSADYMQSDIPKAFASVADARVQADLKAALSQGADATKAFATYLETAVLPGANGSFAIGADNYRRMLLYNEWLTADPDSLLQLGMDQLAREKAEFAAAARVIDPGKTPMEVFKTIQAEHPTADSLLAATRNHCEAIRQFLIDRQIVTVPSEVRATITKTPEFMVGSTAAMNTPGPFERPAASEAYYYITLPKKEWTPRQQTEWLTLFNRYVAEVISVHEAYPGHYVQFLHLNASPVSRVRKMFASYAFVEGWAHYTEQMMLEEGFGQEGDAVTRAKYRMAQLSESMLRYCRLVCSIQLHTHGWTVAQATRFIMDNCYYEEKPAYEEARRGTFDPGYLSYSLGKLQLLALREEMKKKQGSSFVLKTFHDQLLDHGMPPITLLSQLLNL</sequence>
<dbReference type="AlphaFoldDB" id="A0A4Q2UHH6"/>
<reference evidence="2 3" key="1">
    <citation type="submission" date="2019-01" db="EMBL/GenBank/DDBJ databases">
        <title>Spirosoma flava sp. nov., a propanil-degrading bacterium isolated from herbicide-contaminated soil.</title>
        <authorList>
            <person name="Zhang L."/>
            <person name="Jiang J.-D."/>
        </authorList>
    </citation>
    <scope>NUCLEOTIDE SEQUENCE [LARGE SCALE GENOMIC DNA]</scope>
    <source>
        <strain evidence="2 3">TY50</strain>
    </source>
</reference>
<evidence type="ECO:0000256" key="1">
    <source>
        <dbReference type="SAM" id="SignalP"/>
    </source>
</evidence>
<keyword evidence="1" id="KW-0732">Signal</keyword>
<feature type="chain" id="PRO_5020452091" evidence="1">
    <location>
        <begin position="18"/>
        <end position="567"/>
    </location>
</feature>
<organism evidence="2 3">
    <name type="scientific">Spirosoma sordidisoli</name>
    <dbReference type="NCBI Taxonomy" id="2502893"/>
    <lineage>
        <taxon>Bacteria</taxon>
        <taxon>Pseudomonadati</taxon>
        <taxon>Bacteroidota</taxon>
        <taxon>Cytophagia</taxon>
        <taxon>Cytophagales</taxon>
        <taxon>Cytophagaceae</taxon>
        <taxon>Spirosoma</taxon>
    </lineage>
</organism>
<dbReference type="RefSeq" id="WP_129603318.1">
    <property type="nucleotide sequence ID" value="NZ_SBLB01000005.1"/>
</dbReference>
<dbReference type="PANTHER" id="PTHR33361">
    <property type="entry name" value="GLR0591 PROTEIN"/>
    <property type="match status" value="1"/>
</dbReference>
<name>A0A4Q2UHH6_9BACT</name>
<evidence type="ECO:0000313" key="3">
    <source>
        <dbReference type="Proteomes" id="UP000290407"/>
    </source>
</evidence>
<dbReference type="InterPro" id="IPR010281">
    <property type="entry name" value="DUF885"/>
</dbReference>
<feature type="signal peptide" evidence="1">
    <location>
        <begin position="1"/>
        <end position="17"/>
    </location>
</feature>
<dbReference type="PANTHER" id="PTHR33361:SF15">
    <property type="entry name" value="DUF885 FAMILY LIPOPROTEIN"/>
    <property type="match status" value="1"/>
</dbReference>
<gene>
    <name evidence="2" type="ORF">EQG79_19440</name>
</gene>
<dbReference type="Proteomes" id="UP000290407">
    <property type="component" value="Unassembled WGS sequence"/>
</dbReference>
<comment type="caution">
    <text evidence="2">The sequence shown here is derived from an EMBL/GenBank/DDBJ whole genome shotgun (WGS) entry which is preliminary data.</text>
</comment>